<evidence type="ECO:0000313" key="3">
    <source>
        <dbReference type="Proteomes" id="UP000291591"/>
    </source>
</evidence>
<organism evidence="2 3">
    <name type="scientific">Pseudonocardia sediminis</name>
    <dbReference type="NCBI Taxonomy" id="1397368"/>
    <lineage>
        <taxon>Bacteria</taxon>
        <taxon>Bacillati</taxon>
        <taxon>Actinomycetota</taxon>
        <taxon>Actinomycetes</taxon>
        <taxon>Pseudonocardiales</taxon>
        <taxon>Pseudonocardiaceae</taxon>
        <taxon>Pseudonocardia</taxon>
    </lineage>
</organism>
<name>A0A4Q7V027_PSEST</name>
<keyword evidence="3" id="KW-1185">Reference proteome</keyword>
<proteinExistence type="predicted"/>
<sequence length="99" mass="11359">MANESPQQRRSRQLREDRDRCREAAQRFRHRIAQGRYRSLPDSDGDDLLYLAAVLDSAGTSLSELPDQMYRDVLHAVRRLLDDGPKRGDVDPITRGDGH</sequence>
<evidence type="ECO:0000256" key="1">
    <source>
        <dbReference type="SAM" id="MobiDB-lite"/>
    </source>
</evidence>
<dbReference type="AlphaFoldDB" id="A0A4Q7V027"/>
<feature type="region of interest" description="Disordered" evidence="1">
    <location>
        <begin position="1"/>
        <end position="22"/>
    </location>
</feature>
<reference evidence="2 3" key="1">
    <citation type="submission" date="2019-02" db="EMBL/GenBank/DDBJ databases">
        <title>Sequencing the genomes of 1000 actinobacteria strains.</title>
        <authorList>
            <person name="Klenk H.-P."/>
        </authorList>
    </citation>
    <scope>NUCLEOTIDE SEQUENCE [LARGE SCALE GENOMIC DNA]</scope>
    <source>
        <strain evidence="2 3">DSM 45779</strain>
    </source>
</reference>
<accession>A0A4Q7V027</accession>
<evidence type="ECO:0000313" key="2">
    <source>
        <dbReference type="EMBL" id="RZT87425.1"/>
    </source>
</evidence>
<protein>
    <submittedName>
        <fullName evidence="2">Uncharacterized protein</fullName>
    </submittedName>
</protein>
<dbReference type="RefSeq" id="WP_130291580.1">
    <property type="nucleotide sequence ID" value="NZ_SHKL01000001.1"/>
</dbReference>
<dbReference type="EMBL" id="SHKL01000001">
    <property type="protein sequence ID" value="RZT87425.1"/>
    <property type="molecule type" value="Genomic_DNA"/>
</dbReference>
<comment type="caution">
    <text evidence="2">The sequence shown here is derived from an EMBL/GenBank/DDBJ whole genome shotgun (WGS) entry which is preliminary data.</text>
</comment>
<feature type="compositionally biased region" description="Basic and acidic residues" evidence="1">
    <location>
        <begin position="13"/>
        <end position="22"/>
    </location>
</feature>
<gene>
    <name evidence="2" type="ORF">EV383_4348</name>
</gene>
<dbReference type="Proteomes" id="UP000291591">
    <property type="component" value="Unassembled WGS sequence"/>
</dbReference>